<evidence type="ECO:0000256" key="10">
    <source>
        <dbReference type="RuleBase" id="RU000488"/>
    </source>
</evidence>
<reference evidence="12" key="1">
    <citation type="submission" date="2021-02" db="EMBL/GenBank/DDBJ databases">
        <authorList>
            <person name="Nowell W R."/>
        </authorList>
    </citation>
    <scope>NUCLEOTIDE SEQUENCE</scope>
</reference>
<gene>
    <name evidence="12" type="ORF">GPM918_LOCUS13310</name>
    <name evidence="13" type="ORF">SRO942_LOCUS13310</name>
</gene>
<dbReference type="EMBL" id="CAJNOQ010003037">
    <property type="protein sequence ID" value="CAF0992157.1"/>
    <property type="molecule type" value="Genomic_DNA"/>
</dbReference>
<comment type="similarity">
    <text evidence="2 10">Belongs to the mitochondrial carrier (TC 2.A.29) family.</text>
</comment>
<keyword evidence="10" id="KW-0813">Transport</keyword>
<evidence type="ECO:0000256" key="11">
    <source>
        <dbReference type="SAM" id="MobiDB-lite"/>
    </source>
</evidence>
<feature type="region of interest" description="Disordered" evidence="11">
    <location>
        <begin position="1"/>
        <end position="74"/>
    </location>
</feature>
<evidence type="ECO:0000256" key="4">
    <source>
        <dbReference type="ARBA" id="ARBA00022737"/>
    </source>
</evidence>
<comment type="subcellular location">
    <subcellularLocation>
        <location evidence="1">Mitochondrion outer membrane</location>
        <topology evidence="1">Multi-pass membrane protein</topology>
    </subcellularLocation>
</comment>
<dbReference type="EMBL" id="CAJOBC010003037">
    <property type="protein sequence ID" value="CAF3764068.1"/>
    <property type="molecule type" value="Genomic_DNA"/>
</dbReference>
<keyword evidence="8 9" id="KW-0472">Membrane</keyword>
<keyword evidence="5" id="KW-1000">Mitochondrion outer membrane</keyword>
<dbReference type="SUPFAM" id="SSF103506">
    <property type="entry name" value="Mitochondrial carrier"/>
    <property type="match status" value="1"/>
</dbReference>
<sequence>MTDAQSISSAKPSHQDADPLENNDHTAHPIQTTSTGMHVPQNQQLSSTVPSLQRPTHAPIPTTTKPLGRSGVGGFQSALNSQNPTFTVLKATAFQQAVGHPMAYVRALMQMGYEPLPYYKGKNLFGKEATYYPNVFRYLRFVYNIDGFTGIYRGFGCSLMAKVVCWYTTTKVDELLGPVNKEAQNEQVNLTWNKCLQKTLREVQCQSFGILISHPLQVMAVRCMAQFIGREETYSSINIFQNAVEIFQRQGIGGFFVGLIPRWLLEVSTIVISNFLIHLLKTQIPAQQEMAPLFEYLAAFVAQSITYPLSVVTTVSTVNRSGLIASLPPIAPVGGFANWQDTYKYLQRHDQLKRGSSLINRMVTGPV</sequence>
<name>A0A814G162_9BILA</name>
<evidence type="ECO:0000313" key="13">
    <source>
        <dbReference type="EMBL" id="CAF3764068.1"/>
    </source>
</evidence>
<dbReference type="OrthoDB" id="10253709at2759"/>
<dbReference type="PANTHER" id="PTHR10780:SF18">
    <property type="entry name" value="LD43650P"/>
    <property type="match status" value="1"/>
</dbReference>
<evidence type="ECO:0000256" key="8">
    <source>
        <dbReference type="ARBA" id="ARBA00023136"/>
    </source>
</evidence>
<evidence type="ECO:0000256" key="1">
    <source>
        <dbReference type="ARBA" id="ARBA00004374"/>
    </source>
</evidence>
<keyword evidence="4" id="KW-0677">Repeat</keyword>
<dbReference type="Pfam" id="PF00153">
    <property type="entry name" value="Mito_carr"/>
    <property type="match status" value="2"/>
</dbReference>
<comment type="caution">
    <text evidence="12">The sequence shown here is derived from an EMBL/GenBank/DDBJ whole genome shotgun (WGS) entry which is preliminary data.</text>
</comment>
<evidence type="ECO:0000256" key="2">
    <source>
        <dbReference type="ARBA" id="ARBA00006375"/>
    </source>
</evidence>
<feature type="compositionally biased region" description="Polar residues" evidence="11">
    <location>
        <begin position="29"/>
        <end position="54"/>
    </location>
</feature>
<evidence type="ECO:0000256" key="6">
    <source>
        <dbReference type="ARBA" id="ARBA00022989"/>
    </source>
</evidence>
<feature type="repeat" description="Solcar" evidence="9">
    <location>
        <begin position="193"/>
        <end position="283"/>
    </location>
</feature>
<dbReference type="InterPro" id="IPR023395">
    <property type="entry name" value="MCP_dom_sf"/>
</dbReference>
<keyword evidence="6" id="KW-1133">Transmembrane helix</keyword>
<keyword evidence="7" id="KW-0496">Mitochondrion</keyword>
<evidence type="ECO:0000256" key="3">
    <source>
        <dbReference type="ARBA" id="ARBA00022692"/>
    </source>
</evidence>
<organism evidence="12 14">
    <name type="scientific">Didymodactylos carnosus</name>
    <dbReference type="NCBI Taxonomy" id="1234261"/>
    <lineage>
        <taxon>Eukaryota</taxon>
        <taxon>Metazoa</taxon>
        <taxon>Spiralia</taxon>
        <taxon>Gnathifera</taxon>
        <taxon>Rotifera</taxon>
        <taxon>Eurotatoria</taxon>
        <taxon>Bdelloidea</taxon>
        <taxon>Philodinida</taxon>
        <taxon>Philodinidae</taxon>
        <taxon>Didymodactylos</taxon>
    </lineage>
</organism>
<dbReference type="Proteomes" id="UP000681722">
    <property type="component" value="Unassembled WGS sequence"/>
</dbReference>
<accession>A0A814G162</accession>
<proteinExistence type="inferred from homology"/>
<evidence type="ECO:0000256" key="9">
    <source>
        <dbReference type="PROSITE-ProRule" id="PRU00282"/>
    </source>
</evidence>
<dbReference type="PANTHER" id="PTHR10780">
    <property type="entry name" value="MITOCHONDRIAL CARRIER HOMOLOG"/>
    <property type="match status" value="1"/>
</dbReference>
<evidence type="ECO:0000313" key="12">
    <source>
        <dbReference type="EMBL" id="CAF0992157.1"/>
    </source>
</evidence>
<feature type="compositionally biased region" description="Basic and acidic residues" evidence="11">
    <location>
        <begin position="13"/>
        <end position="27"/>
    </location>
</feature>
<dbReference type="PROSITE" id="PS50920">
    <property type="entry name" value="SOLCAR"/>
    <property type="match status" value="1"/>
</dbReference>
<dbReference type="Proteomes" id="UP000663829">
    <property type="component" value="Unassembled WGS sequence"/>
</dbReference>
<dbReference type="Gene3D" id="1.50.40.10">
    <property type="entry name" value="Mitochondrial carrier domain"/>
    <property type="match status" value="1"/>
</dbReference>
<keyword evidence="14" id="KW-1185">Reference proteome</keyword>
<dbReference type="AlphaFoldDB" id="A0A814G162"/>
<evidence type="ECO:0000313" key="14">
    <source>
        <dbReference type="Proteomes" id="UP000663829"/>
    </source>
</evidence>
<dbReference type="GO" id="GO:0005741">
    <property type="term" value="C:mitochondrial outer membrane"/>
    <property type="evidence" value="ECO:0007669"/>
    <property type="project" value="UniProtKB-SubCell"/>
</dbReference>
<protein>
    <submittedName>
        <fullName evidence="12">Uncharacterized protein</fullName>
    </submittedName>
</protein>
<keyword evidence="3 9" id="KW-0812">Transmembrane</keyword>
<dbReference type="InterPro" id="IPR018108">
    <property type="entry name" value="MCP_transmembrane"/>
</dbReference>
<evidence type="ECO:0000256" key="5">
    <source>
        <dbReference type="ARBA" id="ARBA00022787"/>
    </source>
</evidence>
<evidence type="ECO:0000256" key="7">
    <source>
        <dbReference type="ARBA" id="ARBA00023128"/>
    </source>
</evidence>
<feature type="compositionally biased region" description="Polar residues" evidence="11">
    <location>
        <begin position="1"/>
        <end position="12"/>
    </location>
</feature>